<name>A0ACB8Q7F0_9AGAM</name>
<reference evidence="1" key="1">
    <citation type="submission" date="2021-02" db="EMBL/GenBank/DDBJ databases">
        <authorList>
            <consortium name="DOE Joint Genome Institute"/>
            <person name="Ahrendt S."/>
            <person name="Looney B.P."/>
            <person name="Miyauchi S."/>
            <person name="Morin E."/>
            <person name="Drula E."/>
            <person name="Courty P.E."/>
            <person name="Chicoki N."/>
            <person name="Fauchery L."/>
            <person name="Kohler A."/>
            <person name="Kuo A."/>
            <person name="Labutti K."/>
            <person name="Pangilinan J."/>
            <person name="Lipzen A."/>
            <person name="Riley R."/>
            <person name="Andreopoulos W."/>
            <person name="He G."/>
            <person name="Johnson J."/>
            <person name="Barry K.W."/>
            <person name="Grigoriev I.V."/>
            <person name="Nagy L."/>
            <person name="Hibbett D."/>
            <person name="Henrissat B."/>
            <person name="Matheny P.B."/>
            <person name="Labbe J."/>
            <person name="Martin F."/>
        </authorList>
    </citation>
    <scope>NUCLEOTIDE SEQUENCE</scope>
    <source>
        <strain evidence="1">EC-137</strain>
    </source>
</reference>
<organism evidence="1 2">
    <name type="scientific">Vararia minispora EC-137</name>
    <dbReference type="NCBI Taxonomy" id="1314806"/>
    <lineage>
        <taxon>Eukaryota</taxon>
        <taxon>Fungi</taxon>
        <taxon>Dikarya</taxon>
        <taxon>Basidiomycota</taxon>
        <taxon>Agaricomycotina</taxon>
        <taxon>Agaricomycetes</taxon>
        <taxon>Russulales</taxon>
        <taxon>Lachnocladiaceae</taxon>
        <taxon>Vararia</taxon>
    </lineage>
</organism>
<keyword evidence="2" id="KW-1185">Reference proteome</keyword>
<proteinExistence type="predicted"/>
<evidence type="ECO:0000313" key="1">
    <source>
        <dbReference type="EMBL" id="KAI0027627.1"/>
    </source>
</evidence>
<evidence type="ECO:0000313" key="2">
    <source>
        <dbReference type="Proteomes" id="UP000814128"/>
    </source>
</evidence>
<reference evidence="1" key="2">
    <citation type="journal article" date="2022" name="New Phytol.">
        <title>Evolutionary transition to the ectomycorrhizal habit in the genomes of a hyperdiverse lineage of mushroom-forming fungi.</title>
        <authorList>
            <person name="Looney B."/>
            <person name="Miyauchi S."/>
            <person name="Morin E."/>
            <person name="Drula E."/>
            <person name="Courty P.E."/>
            <person name="Kohler A."/>
            <person name="Kuo A."/>
            <person name="LaButti K."/>
            <person name="Pangilinan J."/>
            <person name="Lipzen A."/>
            <person name="Riley R."/>
            <person name="Andreopoulos W."/>
            <person name="He G."/>
            <person name="Johnson J."/>
            <person name="Nolan M."/>
            <person name="Tritt A."/>
            <person name="Barry K.W."/>
            <person name="Grigoriev I.V."/>
            <person name="Nagy L.G."/>
            <person name="Hibbett D."/>
            <person name="Henrissat B."/>
            <person name="Matheny P.B."/>
            <person name="Labbe J."/>
            <person name="Martin F.M."/>
        </authorList>
    </citation>
    <scope>NUCLEOTIDE SEQUENCE</scope>
    <source>
        <strain evidence="1">EC-137</strain>
    </source>
</reference>
<dbReference type="EMBL" id="MU273866">
    <property type="protein sequence ID" value="KAI0027627.1"/>
    <property type="molecule type" value="Genomic_DNA"/>
</dbReference>
<accession>A0ACB8Q7F0</accession>
<dbReference type="Proteomes" id="UP000814128">
    <property type="component" value="Unassembled WGS sequence"/>
</dbReference>
<gene>
    <name evidence="1" type="ORF">K488DRAFT_74385</name>
</gene>
<sequence>MPCFYNRVARLLMLHPRLDLACLRVVAQWPGAKGEGGVSTGEEKRAFQMGALPATHTESQRATATPRESNEELRARIDGLEAGLMHAKTQTQGFLVRFCLESVLRFGAVFILLVFTYEGLLGPGLDRATLLAVKITGRTEGRTKGPSYILVAIEAKAS</sequence>
<comment type="caution">
    <text evidence="1">The sequence shown here is derived from an EMBL/GenBank/DDBJ whole genome shotgun (WGS) entry which is preliminary data.</text>
</comment>
<protein>
    <submittedName>
        <fullName evidence="1">Uncharacterized protein</fullName>
    </submittedName>
</protein>